<sequence>MTMANEHSKRGFGAMSDEKQREIASKGGKASHGGQGKESKSAGSRGGSHEQHVRAGEQSHKNR</sequence>
<gene>
    <name evidence="2" type="ORF">CA260_11005</name>
</gene>
<keyword evidence="3" id="KW-1185">Reference proteome</keyword>
<proteinExistence type="predicted"/>
<organism evidence="2 3">
    <name type="scientific">Dyella jiangningensis</name>
    <dbReference type="NCBI Taxonomy" id="1379159"/>
    <lineage>
        <taxon>Bacteria</taxon>
        <taxon>Pseudomonadati</taxon>
        <taxon>Pseudomonadota</taxon>
        <taxon>Gammaproteobacteria</taxon>
        <taxon>Lysobacterales</taxon>
        <taxon>Rhodanobacteraceae</taxon>
        <taxon>Dyella</taxon>
    </lineage>
</organism>
<evidence type="ECO:0000313" key="2">
    <source>
        <dbReference type="EMBL" id="RAO76218.1"/>
    </source>
</evidence>
<comment type="caution">
    <text evidence="2">The sequence shown here is derived from an EMBL/GenBank/DDBJ whole genome shotgun (WGS) entry which is preliminary data.</text>
</comment>
<dbReference type="InterPro" id="IPR019626">
    <property type="entry name" value="Stress-induced_KGG_rpt"/>
</dbReference>
<dbReference type="Proteomes" id="UP000248926">
    <property type="component" value="Unassembled WGS sequence"/>
</dbReference>
<evidence type="ECO:0000256" key="1">
    <source>
        <dbReference type="SAM" id="MobiDB-lite"/>
    </source>
</evidence>
<dbReference type="AlphaFoldDB" id="A0A328P218"/>
<dbReference type="EMBL" id="NFZS01000002">
    <property type="protein sequence ID" value="RAO76218.1"/>
    <property type="molecule type" value="Genomic_DNA"/>
</dbReference>
<evidence type="ECO:0008006" key="4">
    <source>
        <dbReference type="Google" id="ProtNLM"/>
    </source>
</evidence>
<accession>A0A328P218</accession>
<dbReference type="Pfam" id="PF10685">
    <property type="entry name" value="KGG"/>
    <property type="match status" value="1"/>
</dbReference>
<feature type="compositionally biased region" description="Basic and acidic residues" evidence="1">
    <location>
        <begin position="47"/>
        <end position="63"/>
    </location>
</feature>
<name>A0A328P218_9GAMM</name>
<evidence type="ECO:0000313" key="3">
    <source>
        <dbReference type="Proteomes" id="UP000248926"/>
    </source>
</evidence>
<feature type="region of interest" description="Disordered" evidence="1">
    <location>
        <begin position="1"/>
        <end position="63"/>
    </location>
</feature>
<reference evidence="2 3" key="1">
    <citation type="journal article" date="2018" name="Genet. Mol. Biol.">
        <title>The genome sequence of Dyella jiangningensis FCAV SCS01 from a lignocellulose-decomposing microbial consortium metagenome reveals potential for biotechnological applications.</title>
        <authorList>
            <person name="Desiderato J.G."/>
            <person name="Alvarenga D.O."/>
            <person name="Constancio M.T.L."/>
            <person name="Alves L.M.C."/>
            <person name="Varani A.M."/>
        </authorList>
    </citation>
    <scope>NUCLEOTIDE SEQUENCE [LARGE SCALE GENOMIC DNA]</scope>
    <source>
        <strain evidence="2 3">FCAV SCS01</strain>
    </source>
</reference>
<protein>
    <recommendedName>
        <fullName evidence="4">General stress protein</fullName>
    </recommendedName>
</protein>